<reference evidence="3 4" key="1">
    <citation type="submission" date="2020-10" db="EMBL/GenBank/DDBJ databases">
        <title>Haloactinobacterium sp. RN3S43, a bacterium isolated from saline soil.</title>
        <authorList>
            <person name="Sun J.-Q."/>
        </authorList>
    </citation>
    <scope>NUCLEOTIDE SEQUENCE [LARGE SCALE GENOMIC DNA]</scope>
    <source>
        <strain evidence="3 4">RN3S43</strain>
    </source>
</reference>
<dbReference type="PANTHER" id="PTHR47992">
    <property type="entry name" value="PROTEIN PHOSPHATASE"/>
    <property type="match status" value="1"/>
</dbReference>
<evidence type="ECO:0000256" key="1">
    <source>
        <dbReference type="SAM" id="MobiDB-lite"/>
    </source>
</evidence>
<organism evidence="3 4">
    <name type="scientific">Ruania alkalisoli</name>
    <dbReference type="NCBI Taxonomy" id="2779775"/>
    <lineage>
        <taxon>Bacteria</taxon>
        <taxon>Bacillati</taxon>
        <taxon>Actinomycetota</taxon>
        <taxon>Actinomycetes</taxon>
        <taxon>Micrococcales</taxon>
        <taxon>Ruaniaceae</taxon>
        <taxon>Ruania</taxon>
    </lineage>
</organism>
<dbReference type="InterPro" id="IPR001932">
    <property type="entry name" value="PPM-type_phosphatase-like_dom"/>
</dbReference>
<dbReference type="CDD" id="cd00143">
    <property type="entry name" value="PP2Cc"/>
    <property type="match status" value="1"/>
</dbReference>
<evidence type="ECO:0000313" key="4">
    <source>
        <dbReference type="Proteomes" id="UP000593758"/>
    </source>
</evidence>
<dbReference type="KEGG" id="halt:IM660_10975"/>
<dbReference type="AlphaFoldDB" id="A0A7M1SPY7"/>
<sequence>MQVAWGVGTDTGGRRAVNEDAVLAKPPVFVVADGMGGHVHGELASRAVVTAFEELAGRCEPDREVLPEEIQEAIRTAQRTIRGVGEHDPQGRPVTAGSTAAGAVLTVHESQPFWLVFNVGDSRIYRLSEGTLAQVSVDHSVVQEMVDAGALGPEDARRHPQRNVITRAVDTGPDVDADFWRLRAGSRDRLLLCSDGLTDELSEVEIGAVLREVDSAQEAVDRLIAEATTGGARDNVSVIVVDTAGSDVRATAPRPTSVGDEGDVADTVPRGERRTGGRDESRWQ</sequence>
<dbReference type="RefSeq" id="WP_193495480.1">
    <property type="nucleotide sequence ID" value="NZ_CP063169.1"/>
</dbReference>
<feature type="region of interest" description="Disordered" evidence="1">
    <location>
        <begin position="249"/>
        <end position="284"/>
    </location>
</feature>
<evidence type="ECO:0000313" key="3">
    <source>
        <dbReference type="EMBL" id="QOR69237.1"/>
    </source>
</evidence>
<dbReference type="Proteomes" id="UP000593758">
    <property type="component" value="Chromosome"/>
</dbReference>
<dbReference type="Gene3D" id="3.60.40.10">
    <property type="entry name" value="PPM-type phosphatase domain"/>
    <property type="match status" value="1"/>
</dbReference>
<name>A0A7M1SPY7_9MICO</name>
<gene>
    <name evidence="3" type="ORF">IM660_10975</name>
</gene>
<accession>A0A7M1SPY7</accession>
<keyword evidence="4" id="KW-1185">Reference proteome</keyword>
<dbReference type="InterPro" id="IPR015655">
    <property type="entry name" value="PP2C"/>
</dbReference>
<dbReference type="InterPro" id="IPR036457">
    <property type="entry name" value="PPM-type-like_dom_sf"/>
</dbReference>
<dbReference type="SMART" id="SM00332">
    <property type="entry name" value="PP2Cc"/>
    <property type="match status" value="1"/>
</dbReference>
<proteinExistence type="predicted"/>
<feature type="domain" description="PPM-type phosphatase" evidence="2">
    <location>
        <begin position="4"/>
        <end position="243"/>
    </location>
</feature>
<evidence type="ECO:0000259" key="2">
    <source>
        <dbReference type="PROSITE" id="PS51746"/>
    </source>
</evidence>
<dbReference type="Pfam" id="PF13672">
    <property type="entry name" value="PP2C_2"/>
    <property type="match status" value="1"/>
</dbReference>
<dbReference type="PROSITE" id="PS51746">
    <property type="entry name" value="PPM_2"/>
    <property type="match status" value="1"/>
</dbReference>
<dbReference type="SUPFAM" id="SSF81606">
    <property type="entry name" value="PP2C-like"/>
    <property type="match status" value="1"/>
</dbReference>
<dbReference type="SMART" id="SM00331">
    <property type="entry name" value="PP2C_SIG"/>
    <property type="match status" value="1"/>
</dbReference>
<dbReference type="GO" id="GO:0004722">
    <property type="term" value="F:protein serine/threonine phosphatase activity"/>
    <property type="evidence" value="ECO:0007669"/>
    <property type="project" value="InterPro"/>
</dbReference>
<protein>
    <submittedName>
        <fullName evidence="3">Serine/threonine-protein phosphatase</fullName>
    </submittedName>
</protein>
<dbReference type="EMBL" id="CP063169">
    <property type="protein sequence ID" value="QOR69237.1"/>
    <property type="molecule type" value="Genomic_DNA"/>
</dbReference>
<feature type="compositionally biased region" description="Basic and acidic residues" evidence="1">
    <location>
        <begin position="269"/>
        <end position="284"/>
    </location>
</feature>